<dbReference type="UniPathway" id="UPA00060">
    <property type="reaction ID" value="UER00138"/>
</dbReference>
<dbReference type="PANTHER" id="PTHR20858:SF17">
    <property type="entry name" value="HYDROXYMETHYLPYRIMIDINE_PHOSPHOMETHYLPYRIMIDINE KINASE THI20-RELATED"/>
    <property type="match status" value="1"/>
</dbReference>
<dbReference type="InterPro" id="IPR013749">
    <property type="entry name" value="PM/HMP-P_kinase-1"/>
</dbReference>
<keyword evidence="5 9" id="KW-0418">Kinase</keyword>
<dbReference type="FunFam" id="3.40.1190.20:FF:000003">
    <property type="entry name" value="Phosphomethylpyrimidine kinase ThiD"/>
    <property type="match status" value="1"/>
</dbReference>
<name>A0A377PX46_9HELI</name>
<evidence type="ECO:0000256" key="4">
    <source>
        <dbReference type="ARBA" id="ARBA00022741"/>
    </source>
</evidence>
<evidence type="ECO:0000256" key="1">
    <source>
        <dbReference type="ARBA" id="ARBA00004948"/>
    </source>
</evidence>
<dbReference type="CDD" id="cd01169">
    <property type="entry name" value="HMPP_kinase"/>
    <property type="match status" value="1"/>
</dbReference>
<dbReference type="PANTHER" id="PTHR20858">
    <property type="entry name" value="PHOSPHOMETHYLPYRIMIDINE KINASE"/>
    <property type="match status" value="1"/>
</dbReference>
<evidence type="ECO:0000256" key="3">
    <source>
        <dbReference type="ARBA" id="ARBA00022679"/>
    </source>
</evidence>
<dbReference type="SUPFAM" id="SSF53613">
    <property type="entry name" value="Ribokinase-like"/>
    <property type="match status" value="1"/>
</dbReference>
<sequence>MNSTNLSNRTAQMKNKSTDNNNTTIKPQTKDITAILTIAGSDCSGGAGIQADLKTFGAHGLFGMSVILSVVAENTSRVISSYDVPIPCINEQIEAVFEDIPPKATKIGMLGSQAIIDCIAQNIILYKPKNVVIDPVMFAKNGFPLMPQDIRQTFKNNILCLADVLTPNIPEAIELCGFEIRNIEDMKKAAISIYDMGAKSVLIKGGHSMDNANDIFYNGEFHILESNRIDTKNTHGTGCTLSSAIAANLALGLDSLEAIKNAKSYVFGAILHSLNLGKGNGPTNHFYKFNAK</sequence>
<dbReference type="AlphaFoldDB" id="A0A377PX46"/>
<evidence type="ECO:0000313" key="10">
    <source>
        <dbReference type="Proteomes" id="UP000255139"/>
    </source>
</evidence>
<keyword evidence="10" id="KW-1185">Reference proteome</keyword>
<dbReference type="Gene3D" id="3.40.1190.20">
    <property type="match status" value="1"/>
</dbReference>
<dbReference type="InterPro" id="IPR029056">
    <property type="entry name" value="Ribokinase-like"/>
</dbReference>
<dbReference type="GO" id="GO:0009229">
    <property type="term" value="P:thiamine diphosphate biosynthetic process"/>
    <property type="evidence" value="ECO:0007669"/>
    <property type="project" value="UniProtKB-UniPathway"/>
</dbReference>
<accession>A0A377PX46</accession>
<dbReference type="InterPro" id="IPR004399">
    <property type="entry name" value="HMP/HMP-P_kinase_dom"/>
</dbReference>
<evidence type="ECO:0000256" key="7">
    <source>
        <dbReference type="SAM" id="MobiDB-lite"/>
    </source>
</evidence>
<reference evidence="9 10" key="1">
    <citation type="submission" date="2018-06" db="EMBL/GenBank/DDBJ databases">
        <authorList>
            <consortium name="Pathogen Informatics"/>
            <person name="Doyle S."/>
        </authorList>
    </citation>
    <scope>NUCLEOTIDE SEQUENCE [LARGE SCALE GENOMIC DNA]</scope>
    <source>
        <strain evidence="9 10">NCTC12714</strain>
    </source>
</reference>
<dbReference type="GO" id="GO:0009228">
    <property type="term" value="P:thiamine biosynthetic process"/>
    <property type="evidence" value="ECO:0007669"/>
    <property type="project" value="InterPro"/>
</dbReference>
<keyword evidence="6" id="KW-0067">ATP-binding</keyword>
<protein>
    <recommendedName>
        <fullName evidence="2">hydroxymethylpyrimidine kinase</fullName>
        <ecNumber evidence="2">2.7.1.49</ecNumber>
    </recommendedName>
</protein>
<dbReference type="NCBIfam" id="TIGR00097">
    <property type="entry name" value="HMP-P_kinase"/>
    <property type="match status" value="1"/>
</dbReference>
<dbReference type="GO" id="GO:0005524">
    <property type="term" value="F:ATP binding"/>
    <property type="evidence" value="ECO:0007669"/>
    <property type="project" value="UniProtKB-KW"/>
</dbReference>
<evidence type="ECO:0000313" key="9">
    <source>
        <dbReference type="EMBL" id="STQ87024.1"/>
    </source>
</evidence>
<organism evidence="9 10">
    <name type="scientific">Helicobacter muridarum</name>
    <dbReference type="NCBI Taxonomy" id="216"/>
    <lineage>
        <taxon>Bacteria</taxon>
        <taxon>Pseudomonadati</taxon>
        <taxon>Campylobacterota</taxon>
        <taxon>Epsilonproteobacteria</taxon>
        <taxon>Campylobacterales</taxon>
        <taxon>Helicobacteraceae</taxon>
        <taxon>Helicobacter</taxon>
    </lineage>
</organism>
<keyword evidence="3 9" id="KW-0808">Transferase</keyword>
<comment type="pathway">
    <text evidence="1">Cofactor biosynthesis; thiamine diphosphate biosynthesis.</text>
</comment>
<feature type="domain" description="Pyridoxamine kinase/Phosphomethylpyrimidine kinase" evidence="8">
    <location>
        <begin position="42"/>
        <end position="284"/>
    </location>
</feature>
<evidence type="ECO:0000259" key="8">
    <source>
        <dbReference type="Pfam" id="PF08543"/>
    </source>
</evidence>
<dbReference type="GO" id="GO:0005829">
    <property type="term" value="C:cytosol"/>
    <property type="evidence" value="ECO:0007669"/>
    <property type="project" value="TreeGrafter"/>
</dbReference>
<gene>
    <name evidence="9" type="primary">thiD</name>
    <name evidence="9" type="ORF">NCTC12714_01836</name>
</gene>
<dbReference type="Pfam" id="PF08543">
    <property type="entry name" value="Phos_pyr_kin"/>
    <property type="match status" value="1"/>
</dbReference>
<evidence type="ECO:0000256" key="2">
    <source>
        <dbReference type="ARBA" id="ARBA00012135"/>
    </source>
</evidence>
<keyword evidence="4" id="KW-0547">Nucleotide-binding</keyword>
<feature type="region of interest" description="Disordered" evidence="7">
    <location>
        <begin position="1"/>
        <end position="25"/>
    </location>
</feature>
<dbReference type="Proteomes" id="UP000255139">
    <property type="component" value="Unassembled WGS sequence"/>
</dbReference>
<dbReference type="EC" id="2.7.1.49" evidence="2"/>
<dbReference type="GO" id="GO:0008902">
    <property type="term" value="F:hydroxymethylpyrimidine kinase activity"/>
    <property type="evidence" value="ECO:0007669"/>
    <property type="project" value="UniProtKB-EC"/>
</dbReference>
<proteinExistence type="predicted"/>
<evidence type="ECO:0000256" key="6">
    <source>
        <dbReference type="ARBA" id="ARBA00022840"/>
    </source>
</evidence>
<dbReference type="EMBL" id="UGJE01000002">
    <property type="protein sequence ID" value="STQ87024.1"/>
    <property type="molecule type" value="Genomic_DNA"/>
</dbReference>
<dbReference type="GO" id="GO:0008972">
    <property type="term" value="F:phosphomethylpyrimidine kinase activity"/>
    <property type="evidence" value="ECO:0007669"/>
    <property type="project" value="InterPro"/>
</dbReference>
<evidence type="ECO:0000256" key="5">
    <source>
        <dbReference type="ARBA" id="ARBA00022777"/>
    </source>
</evidence>